<dbReference type="Gene3D" id="3.30.1380.20">
    <property type="entry name" value="Trafficking protein particle complex subunit 3"/>
    <property type="match status" value="1"/>
</dbReference>
<dbReference type="PANTHER" id="PTHR35090:SF1">
    <property type="entry name" value="SLR0144 PROTEIN"/>
    <property type="match status" value="1"/>
</dbReference>
<dbReference type="InterPro" id="IPR024096">
    <property type="entry name" value="NO_sig/Golgi_transp_ligand-bd"/>
</dbReference>
<organism evidence="2 3">
    <name type="scientific">Candidatus Iainarchaeum sp</name>
    <dbReference type="NCBI Taxonomy" id="3101447"/>
    <lineage>
        <taxon>Archaea</taxon>
        <taxon>Candidatus Iainarchaeota</taxon>
        <taxon>Candidatus Iainarchaeia</taxon>
        <taxon>Candidatus Iainarchaeales</taxon>
        <taxon>Candidatus Iainarchaeaceae</taxon>
        <taxon>Candidatus Iainarchaeum</taxon>
    </lineage>
</organism>
<evidence type="ECO:0000313" key="3">
    <source>
        <dbReference type="Proteomes" id="UP000565078"/>
    </source>
</evidence>
<dbReference type="EMBL" id="DUGC01000051">
    <property type="protein sequence ID" value="HIH09606.1"/>
    <property type="molecule type" value="Genomic_DNA"/>
</dbReference>
<dbReference type="PANTHER" id="PTHR35090">
    <property type="entry name" value="DNA-DIRECTED RNA POLYMERASE SUBUNIT I"/>
    <property type="match status" value="1"/>
</dbReference>
<proteinExistence type="predicted"/>
<accession>A0A7J4J2Y6</accession>
<evidence type="ECO:0000313" key="2">
    <source>
        <dbReference type="EMBL" id="HIH09606.1"/>
    </source>
</evidence>
<dbReference type="AlphaFoldDB" id="A0A7J4J2Y6"/>
<gene>
    <name evidence="2" type="ORF">HA254_02945</name>
</gene>
<sequence length="185" mass="20929">MLNSFYDKFIFTNALHYTHNNFYLINMPFAIIPIDVIAGICQKEDRETNLQIYYSVKEAVKTSVRKDFKIDFGLEGEKGLEFMEAFITASGWGKIEKSDISMEKAHALVSASNSAVAARVRDAKMPVDTLLRAILAGIYSIYFKRDVDCVEVKCTALNCQQCDFVIKPAGEFNFDNPITRSQLRA</sequence>
<dbReference type="InterPro" id="IPR004096">
    <property type="entry name" value="V4R"/>
</dbReference>
<protein>
    <recommendedName>
        <fullName evidence="1">4-vinyl reductase 4VR domain-containing protein</fullName>
    </recommendedName>
</protein>
<comment type="caution">
    <text evidence="2">The sequence shown here is derived from an EMBL/GenBank/DDBJ whole genome shotgun (WGS) entry which is preliminary data.</text>
</comment>
<dbReference type="SMART" id="SM00989">
    <property type="entry name" value="V4R"/>
    <property type="match status" value="1"/>
</dbReference>
<reference evidence="3" key="1">
    <citation type="journal article" date="2020" name="bioRxiv">
        <title>A rank-normalized archaeal taxonomy based on genome phylogeny resolves widespread incomplete and uneven classifications.</title>
        <authorList>
            <person name="Rinke C."/>
            <person name="Chuvochina M."/>
            <person name="Mussig A.J."/>
            <person name="Chaumeil P.-A."/>
            <person name="Waite D.W."/>
            <person name="Whitman W.B."/>
            <person name="Parks D.H."/>
            <person name="Hugenholtz P."/>
        </authorList>
    </citation>
    <scope>NUCLEOTIDE SEQUENCE [LARGE SCALE GENOMIC DNA]</scope>
</reference>
<feature type="domain" description="4-vinyl reductase 4VR" evidence="1">
    <location>
        <begin position="106"/>
        <end position="168"/>
    </location>
</feature>
<dbReference type="Proteomes" id="UP000565078">
    <property type="component" value="Unassembled WGS sequence"/>
</dbReference>
<dbReference type="SUPFAM" id="SSF111126">
    <property type="entry name" value="Ligand-binding domain in the NO signalling and Golgi transport"/>
    <property type="match status" value="1"/>
</dbReference>
<evidence type="ECO:0000259" key="1">
    <source>
        <dbReference type="SMART" id="SM00989"/>
    </source>
</evidence>
<dbReference type="Pfam" id="PF02830">
    <property type="entry name" value="V4R"/>
    <property type="match status" value="1"/>
</dbReference>
<name>A0A7J4J2Y6_9ARCH</name>